<reference evidence="1" key="1">
    <citation type="submission" date="2020-11" db="EMBL/GenBank/DDBJ databases">
        <authorList>
            <person name="Tran Van P."/>
        </authorList>
    </citation>
    <scope>NUCLEOTIDE SEQUENCE</scope>
</reference>
<dbReference type="Proteomes" id="UP000678499">
    <property type="component" value="Unassembled WGS sequence"/>
</dbReference>
<evidence type="ECO:0000313" key="2">
    <source>
        <dbReference type="Proteomes" id="UP000678499"/>
    </source>
</evidence>
<dbReference type="EMBL" id="OA885732">
    <property type="protein sequence ID" value="CAD7282300.1"/>
    <property type="molecule type" value="Genomic_DNA"/>
</dbReference>
<sequence>MMIPLDLIIQHWKLLKKYVPCAVGLREPGNHHTALLGILWKACPSSNNSLLFRVYLENWCCS</sequence>
<dbReference type="EMBL" id="CAJPEX010003695">
    <property type="protein sequence ID" value="CAG0922452.1"/>
    <property type="molecule type" value="Genomic_DNA"/>
</dbReference>
<proteinExistence type="predicted"/>
<keyword evidence="2" id="KW-1185">Reference proteome</keyword>
<protein>
    <submittedName>
        <fullName evidence="1">Uncharacterized protein</fullName>
    </submittedName>
</protein>
<name>A0A7R9BVC7_9CRUS</name>
<dbReference type="AlphaFoldDB" id="A0A7R9BVC7"/>
<gene>
    <name evidence="1" type="ORF">NMOB1V02_LOCUS9929</name>
</gene>
<evidence type="ECO:0000313" key="1">
    <source>
        <dbReference type="EMBL" id="CAD7282300.1"/>
    </source>
</evidence>
<accession>A0A7R9BVC7</accession>
<organism evidence="1">
    <name type="scientific">Notodromas monacha</name>
    <dbReference type="NCBI Taxonomy" id="399045"/>
    <lineage>
        <taxon>Eukaryota</taxon>
        <taxon>Metazoa</taxon>
        <taxon>Ecdysozoa</taxon>
        <taxon>Arthropoda</taxon>
        <taxon>Crustacea</taxon>
        <taxon>Oligostraca</taxon>
        <taxon>Ostracoda</taxon>
        <taxon>Podocopa</taxon>
        <taxon>Podocopida</taxon>
        <taxon>Cypridocopina</taxon>
        <taxon>Cypridoidea</taxon>
        <taxon>Cyprididae</taxon>
        <taxon>Notodromas</taxon>
    </lineage>
</organism>